<keyword evidence="7" id="KW-0833">Ubl conjugation pathway</keyword>
<evidence type="ECO:0000313" key="19">
    <source>
        <dbReference type="Proteomes" id="UP000515123"/>
    </source>
</evidence>
<keyword evidence="5" id="KW-0479">Metal-binding</keyword>
<feature type="domain" description="SP-RING-type" evidence="16">
    <location>
        <begin position="351"/>
        <end position="432"/>
    </location>
</feature>
<dbReference type="CDD" id="cd16792">
    <property type="entry name" value="SP-RING_Siz-like"/>
    <property type="match status" value="1"/>
</dbReference>
<keyword evidence="17 20" id="KW-0436">Ligase</keyword>
<keyword evidence="19" id="KW-1185">Reference proteome</keyword>
<dbReference type="PANTHER" id="PTHR10782">
    <property type="entry name" value="ZINC FINGER MIZ DOMAIN-CONTAINING PROTEIN"/>
    <property type="match status" value="1"/>
</dbReference>
<dbReference type="InterPro" id="IPR003034">
    <property type="entry name" value="SAP_dom"/>
</dbReference>
<dbReference type="GeneID" id="109720145"/>
<dbReference type="InterPro" id="IPR031141">
    <property type="entry name" value="SIZ1/2_SP-RING"/>
</dbReference>
<evidence type="ECO:0000256" key="10">
    <source>
        <dbReference type="ARBA" id="ARBA00059134"/>
    </source>
</evidence>
<comment type="function">
    <text evidence="10">Probable SUMO E3 ligase that may regulate Pi starvation responses.</text>
</comment>
<comment type="subcellular location">
    <subcellularLocation>
        <location evidence="1">Nucleus</location>
    </subcellularLocation>
</comment>
<evidence type="ECO:0000313" key="18">
    <source>
        <dbReference type="Proteomes" id="UP000092600"/>
    </source>
</evidence>
<dbReference type="FunFam" id="3.30.40.10:FF:000241">
    <property type="entry name" value="E3 SUMO-protein ligase SIZ2"/>
    <property type="match status" value="1"/>
</dbReference>
<dbReference type="GO" id="GO:0005634">
    <property type="term" value="C:nucleus"/>
    <property type="evidence" value="ECO:0007669"/>
    <property type="project" value="UniProtKB-SubCell"/>
</dbReference>
<evidence type="ECO:0000256" key="12">
    <source>
        <dbReference type="ARBA" id="ARBA00083458"/>
    </source>
</evidence>
<feature type="compositionally biased region" description="Polar residues" evidence="14">
    <location>
        <begin position="87"/>
        <end position="96"/>
    </location>
</feature>
<dbReference type="CDD" id="cd15570">
    <property type="entry name" value="PHD_Bye1p_SIZ1_like"/>
    <property type="match status" value="1"/>
</dbReference>
<proteinExistence type="inferred from homology"/>
<evidence type="ECO:0000256" key="2">
    <source>
        <dbReference type="ARBA" id="ARBA00004718"/>
    </source>
</evidence>
<dbReference type="PANTHER" id="PTHR10782:SF102">
    <property type="entry name" value="E3 SUMO-PROTEIN LIGASE SIZ1"/>
    <property type="match status" value="1"/>
</dbReference>
<dbReference type="PROSITE" id="PS51044">
    <property type="entry name" value="ZF_SP_RING"/>
    <property type="match status" value="1"/>
</dbReference>
<feature type="compositionally biased region" description="Low complexity" evidence="14">
    <location>
        <begin position="835"/>
        <end position="847"/>
    </location>
</feature>
<evidence type="ECO:0000313" key="20">
    <source>
        <dbReference type="RefSeq" id="XP_020102628.1"/>
    </source>
</evidence>
<dbReference type="UniPathway" id="UPA00886"/>
<keyword evidence="6 13" id="KW-0863">Zinc-finger</keyword>
<reference evidence="20" key="2">
    <citation type="submission" date="2025-04" db="UniProtKB">
        <authorList>
            <consortium name="RefSeq"/>
        </authorList>
    </citation>
    <scope>IDENTIFICATION</scope>
    <source>
        <tissue evidence="20">Leaf</tissue>
    </source>
</reference>
<name>A0A199VRC5_ANACO</name>
<feature type="compositionally biased region" description="Polar residues" evidence="14">
    <location>
        <begin position="866"/>
        <end position="875"/>
    </location>
</feature>
<accession>A0A199VRC5</accession>
<dbReference type="GO" id="GO:0016874">
    <property type="term" value="F:ligase activity"/>
    <property type="evidence" value="ECO:0007669"/>
    <property type="project" value="UniProtKB-KW"/>
</dbReference>
<evidence type="ECO:0000256" key="9">
    <source>
        <dbReference type="ARBA" id="ARBA00023242"/>
    </source>
</evidence>
<feature type="compositionally biased region" description="Polar residues" evidence="14">
    <location>
        <begin position="527"/>
        <end position="548"/>
    </location>
</feature>
<dbReference type="EMBL" id="LSRQ01001085">
    <property type="protein sequence ID" value="OAY79476.1"/>
    <property type="molecule type" value="Genomic_DNA"/>
</dbReference>
<dbReference type="InterPro" id="IPR011011">
    <property type="entry name" value="Znf_FYVE_PHD"/>
</dbReference>
<dbReference type="Pfam" id="PF02037">
    <property type="entry name" value="SAP"/>
    <property type="match status" value="1"/>
</dbReference>
<dbReference type="RefSeq" id="XP_020102628.1">
    <property type="nucleotide sequence ID" value="XM_020247039.1"/>
</dbReference>
<evidence type="ECO:0000259" key="15">
    <source>
        <dbReference type="PROSITE" id="PS50800"/>
    </source>
</evidence>
<dbReference type="Gene3D" id="3.30.40.10">
    <property type="entry name" value="Zinc/RING finger domain, C3HC4 (zinc finger)"/>
    <property type="match status" value="2"/>
</dbReference>
<dbReference type="InterPro" id="IPR036361">
    <property type="entry name" value="SAP_dom_sf"/>
</dbReference>
<feature type="region of interest" description="Disordered" evidence="14">
    <location>
        <begin position="826"/>
        <end position="875"/>
    </location>
</feature>
<dbReference type="GO" id="GO:0016925">
    <property type="term" value="P:protein sumoylation"/>
    <property type="evidence" value="ECO:0007669"/>
    <property type="project" value="UniProtKB-UniPathway"/>
</dbReference>
<dbReference type="InterPro" id="IPR001965">
    <property type="entry name" value="Znf_PHD"/>
</dbReference>
<evidence type="ECO:0000259" key="16">
    <source>
        <dbReference type="PROSITE" id="PS51044"/>
    </source>
</evidence>
<evidence type="ECO:0000256" key="1">
    <source>
        <dbReference type="ARBA" id="ARBA00004123"/>
    </source>
</evidence>
<feature type="region of interest" description="Disordered" evidence="14">
    <location>
        <begin position="82"/>
        <end position="104"/>
    </location>
</feature>
<gene>
    <name evidence="20" type="primary">LOC109720145</name>
    <name evidence="17" type="ORF">ACMD2_20523</name>
</gene>
<dbReference type="SUPFAM" id="SSF57903">
    <property type="entry name" value="FYVE/PHD zinc finger"/>
    <property type="match status" value="1"/>
</dbReference>
<evidence type="ECO:0000256" key="4">
    <source>
        <dbReference type="ARBA" id="ARBA00022679"/>
    </source>
</evidence>
<dbReference type="AlphaFoldDB" id="A0A199VRC5"/>
<evidence type="ECO:0000256" key="7">
    <source>
        <dbReference type="ARBA" id="ARBA00022786"/>
    </source>
</evidence>
<evidence type="ECO:0000256" key="8">
    <source>
        <dbReference type="ARBA" id="ARBA00022833"/>
    </source>
</evidence>
<evidence type="ECO:0000256" key="5">
    <source>
        <dbReference type="ARBA" id="ARBA00022723"/>
    </source>
</evidence>
<evidence type="ECO:0000256" key="14">
    <source>
        <dbReference type="SAM" id="MobiDB-lite"/>
    </source>
</evidence>
<keyword evidence="4" id="KW-0808">Transferase</keyword>
<evidence type="ECO:0000256" key="11">
    <source>
        <dbReference type="ARBA" id="ARBA00068604"/>
    </source>
</evidence>
<dbReference type="Proteomes" id="UP000515123">
    <property type="component" value="Linkage group 14"/>
</dbReference>
<dbReference type="SUPFAM" id="SSF68906">
    <property type="entry name" value="SAP domain"/>
    <property type="match status" value="1"/>
</dbReference>
<dbReference type="SMART" id="SM00513">
    <property type="entry name" value="SAP"/>
    <property type="match status" value="1"/>
</dbReference>
<dbReference type="InterPro" id="IPR019786">
    <property type="entry name" value="Zinc_finger_PHD-type_CS"/>
</dbReference>
<dbReference type="SMART" id="SM00249">
    <property type="entry name" value="PHD"/>
    <property type="match status" value="1"/>
</dbReference>
<keyword evidence="9" id="KW-0539">Nucleus</keyword>
<dbReference type="PROSITE" id="PS50800">
    <property type="entry name" value="SAP"/>
    <property type="match status" value="1"/>
</dbReference>
<keyword evidence="8" id="KW-0862">Zinc</keyword>
<dbReference type="Pfam" id="PF02891">
    <property type="entry name" value="zf-MIZ"/>
    <property type="match status" value="1"/>
</dbReference>
<dbReference type="PROSITE" id="PS01359">
    <property type="entry name" value="ZF_PHD_1"/>
    <property type="match status" value="1"/>
</dbReference>
<protein>
    <recommendedName>
        <fullName evidence="11">E3 SUMO-protein ligase SIZ1</fullName>
    </recommendedName>
    <alternativeName>
        <fullName evidence="12">E3 SUMO-protein transferase SIZ1</fullName>
    </alternativeName>
</protein>
<evidence type="ECO:0000256" key="13">
    <source>
        <dbReference type="PROSITE-ProRule" id="PRU00452"/>
    </source>
</evidence>
<dbReference type="GO" id="GO:0061665">
    <property type="term" value="F:SUMO ligase activity"/>
    <property type="evidence" value="ECO:0007669"/>
    <property type="project" value="TreeGrafter"/>
</dbReference>
<sequence>MDLVSSCKDKLAYFRIKELKDVLTQLGLAKQGKKQELVNRILAFLSEEQGCKLHGLGKRGSVGKEGVAKIIDDTYRKMQVPGATDLASKSHSSSDFNPLRPKDEIDDSYQLNGKVRCLCGGTIMTESVLQCEDPRCRVWQHISCVLIPEKAVEGAQPEIPSHFYCELCRLSKADPFWTTFSHVLHPVKLNSSGGTSDGNNTLQSVEKTFQLSRTDREMLQKAEYDLQVWCMLLNDKVPFRMQWPQYADLQVNGIPVRVVTRPCSQLLGINGRDDGPVITTCSREGVNKICLSRCDARVFCFGIRIAKRRTLQQVLNLVPKEPDGERFEDALARVRRCVGGGNAVENADSDSDLEVVTENVTVNLRCPNSGSRIKIAGRFKPCIHMGCFDLETFVELNQRSRKWQCPICLKNYTLENMIIDPYFNRITSLLRNCGEDVNEIEVKPDGSWRAKGEGVIWELSQWHLPDGSVCTPKEEDIKPRLEDIKQIKQEDTLEGPHTGLRIGIKRNSNGIWEVSKPDVVKLRFSGNQVPNKPENHFQNIPMSSSATGSYRDGEDPSVNQEGGVHFDLSLNNGHEFDSLSPNFDPAYNVEEGIPPPQSSGPNFIVLSDSDEENIALGGNTMPFPTTHTGFSERYSERYPEDPGLGLFNSNGDDFGLNPWQIQTCPQGPGFQFFGSEADVPDNLVDSHNSLGVAPNNGFGLGPDGNIGETSGAQDISNCHNGLDMHGSLFDNPMAVDNDDPSLQIFLPSGPSSVPLESDFGARGDVANGVRSDDWISLTLAAGGGYEESAPSNGLNVGRQQQQQQVQGQLPKENRVEPINDAASALLSMNGDRGNNRANLNSTRNNNLFSHHPPQPRSVRPRLHLSNYLSIDTDSD</sequence>
<comment type="pathway">
    <text evidence="2">Protein modification; protein sumoylation.</text>
</comment>
<dbReference type="OrthoDB" id="28127at2759"/>
<reference evidence="17 18" key="1">
    <citation type="journal article" date="2016" name="DNA Res.">
        <title>The draft genome of MD-2 pineapple using hybrid error correction of long reads.</title>
        <authorList>
            <person name="Redwan R.M."/>
            <person name="Saidin A."/>
            <person name="Kumar S.V."/>
        </authorList>
    </citation>
    <scope>NUCLEOTIDE SEQUENCE [LARGE SCALE GENOMIC DNA]</scope>
    <source>
        <strain evidence="18">cv. MD2</strain>
        <tissue evidence="17">Leaf</tissue>
    </source>
</reference>
<feature type="domain" description="SAP" evidence="15">
    <location>
        <begin position="11"/>
        <end position="45"/>
    </location>
</feature>
<evidence type="ECO:0000256" key="3">
    <source>
        <dbReference type="ARBA" id="ARBA00005383"/>
    </source>
</evidence>
<dbReference type="GO" id="GO:0008270">
    <property type="term" value="F:zinc ion binding"/>
    <property type="evidence" value="ECO:0007669"/>
    <property type="project" value="UniProtKB-KW"/>
</dbReference>
<dbReference type="FunFam" id="1.10.720.30:FF:000014">
    <property type="entry name" value="E3 SUMO-protein ligase SIZ1"/>
    <property type="match status" value="1"/>
</dbReference>
<comment type="similarity">
    <text evidence="3">Belongs to the PIAS family.</text>
</comment>
<organism evidence="17 18">
    <name type="scientific">Ananas comosus</name>
    <name type="common">Pineapple</name>
    <name type="synonym">Ananas ananas</name>
    <dbReference type="NCBI Taxonomy" id="4615"/>
    <lineage>
        <taxon>Eukaryota</taxon>
        <taxon>Viridiplantae</taxon>
        <taxon>Streptophyta</taxon>
        <taxon>Embryophyta</taxon>
        <taxon>Tracheophyta</taxon>
        <taxon>Spermatophyta</taxon>
        <taxon>Magnoliopsida</taxon>
        <taxon>Liliopsida</taxon>
        <taxon>Poales</taxon>
        <taxon>Bromeliaceae</taxon>
        <taxon>Bromelioideae</taxon>
        <taxon>Ananas</taxon>
    </lineage>
</organism>
<dbReference type="Proteomes" id="UP000092600">
    <property type="component" value="Unassembled WGS sequence"/>
</dbReference>
<dbReference type="STRING" id="4615.A0A199VRC5"/>
<dbReference type="InterPro" id="IPR004181">
    <property type="entry name" value="Znf_MIZ"/>
</dbReference>
<dbReference type="InterPro" id="IPR013083">
    <property type="entry name" value="Znf_RING/FYVE/PHD"/>
</dbReference>
<feature type="region of interest" description="Disordered" evidence="14">
    <location>
        <begin position="527"/>
        <end position="556"/>
    </location>
</feature>
<dbReference type="Gene3D" id="1.10.720.30">
    <property type="entry name" value="SAP domain"/>
    <property type="match status" value="1"/>
</dbReference>
<dbReference type="GO" id="GO:0000785">
    <property type="term" value="C:chromatin"/>
    <property type="evidence" value="ECO:0007669"/>
    <property type="project" value="TreeGrafter"/>
</dbReference>
<evidence type="ECO:0000256" key="6">
    <source>
        <dbReference type="ARBA" id="ARBA00022771"/>
    </source>
</evidence>
<evidence type="ECO:0000313" key="17">
    <source>
        <dbReference type="EMBL" id="OAY79476.1"/>
    </source>
</evidence>